<dbReference type="AlphaFoldDB" id="A0A5B7JVK5"/>
<dbReference type="EMBL" id="VSRR010114238">
    <property type="protein sequence ID" value="MPC98473.1"/>
    <property type="molecule type" value="Genomic_DNA"/>
</dbReference>
<gene>
    <name evidence="1" type="ORF">E2C01_093846</name>
</gene>
<reference evidence="1 2" key="1">
    <citation type="submission" date="2019-05" db="EMBL/GenBank/DDBJ databases">
        <title>Another draft genome of Portunus trituberculatus and its Hox gene families provides insights of decapod evolution.</title>
        <authorList>
            <person name="Jeong J.-H."/>
            <person name="Song I."/>
            <person name="Kim S."/>
            <person name="Choi T."/>
            <person name="Kim D."/>
            <person name="Ryu S."/>
            <person name="Kim W."/>
        </authorList>
    </citation>
    <scope>NUCLEOTIDE SEQUENCE [LARGE SCALE GENOMIC DNA]</scope>
    <source>
        <tissue evidence="1">Muscle</tissue>
    </source>
</reference>
<organism evidence="1 2">
    <name type="scientific">Portunus trituberculatus</name>
    <name type="common">Swimming crab</name>
    <name type="synonym">Neptunus trituberculatus</name>
    <dbReference type="NCBI Taxonomy" id="210409"/>
    <lineage>
        <taxon>Eukaryota</taxon>
        <taxon>Metazoa</taxon>
        <taxon>Ecdysozoa</taxon>
        <taxon>Arthropoda</taxon>
        <taxon>Crustacea</taxon>
        <taxon>Multicrustacea</taxon>
        <taxon>Malacostraca</taxon>
        <taxon>Eumalacostraca</taxon>
        <taxon>Eucarida</taxon>
        <taxon>Decapoda</taxon>
        <taxon>Pleocyemata</taxon>
        <taxon>Brachyura</taxon>
        <taxon>Eubrachyura</taxon>
        <taxon>Portunoidea</taxon>
        <taxon>Portunidae</taxon>
        <taxon>Portuninae</taxon>
        <taxon>Portunus</taxon>
    </lineage>
</organism>
<proteinExistence type="predicted"/>
<protein>
    <submittedName>
        <fullName evidence="1">Uncharacterized protein</fullName>
    </submittedName>
</protein>
<keyword evidence="2" id="KW-1185">Reference proteome</keyword>
<accession>A0A5B7JVK5</accession>
<name>A0A5B7JVK5_PORTR</name>
<sequence length="97" mass="11095">MTRRYVQECEVTKTERPIKHFFAPDTLTDPLAGPRAEKEVRTDNLAQIQERLITTTNICHGLRSTCLCHCGARRCCRPAALRLLPRGSHNHKNISRN</sequence>
<dbReference type="Proteomes" id="UP000324222">
    <property type="component" value="Unassembled WGS sequence"/>
</dbReference>
<evidence type="ECO:0000313" key="1">
    <source>
        <dbReference type="EMBL" id="MPC98473.1"/>
    </source>
</evidence>
<evidence type="ECO:0000313" key="2">
    <source>
        <dbReference type="Proteomes" id="UP000324222"/>
    </source>
</evidence>
<comment type="caution">
    <text evidence="1">The sequence shown here is derived from an EMBL/GenBank/DDBJ whole genome shotgun (WGS) entry which is preliminary data.</text>
</comment>